<evidence type="ECO:0000256" key="1">
    <source>
        <dbReference type="ARBA" id="ARBA00022448"/>
    </source>
</evidence>
<dbReference type="SUPFAM" id="SSF46626">
    <property type="entry name" value="Cytochrome c"/>
    <property type="match status" value="1"/>
</dbReference>
<protein>
    <recommendedName>
        <fullName evidence="8">Cytochrome c domain-containing protein</fullName>
    </recommendedName>
</protein>
<feature type="chain" id="PRO_5028889559" description="Cytochrome c domain-containing protein" evidence="7">
    <location>
        <begin position="33"/>
        <end position="122"/>
    </location>
</feature>
<name>A0A6S7AU91_9BURK</name>
<evidence type="ECO:0000259" key="8">
    <source>
        <dbReference type="PROSITE" id="PS51007"/>
    </source>
</evidence>
<evidence type="ECO:0000256" key="2">
    <source>
        <dbReference type="ARBA" id="ARBA00022617"/>
    </source>
</evidence>
<feature type="binding site" description="covalent" evidence="6">
    <location>
        <position position="48"/>
    </location>
    <ligand>
        <name>heme c</name>
        <dbReference type="ChEBI" id="CHEBI:61717"/>
    </ligand>
</feature>
<reference evidence="9 10" key="1">
    <citation type="submission" date="2020-04" db="EMBL/GenBank/DDBJ databases">
        <authorList>
            <person name="De Canck E."/>
        </authorList>
    </citation>
    <scope>NUCLEOTIDE SEQUENCE [LARGE SCALE GENOMIC DNA]</scope>
    <source>
        <strain evidence="9 10">LMG 28138</strain>
    </source>
</reference>
<dbReference type="AlphaFoldDB" id="A0A6S7AU91"/>
<dbReference type="PROSITE" id="PS51007">
    <property type="entry name" value="CYTC"/>
    <property type="match status" value="1"/>
</dbReference>
<dbReference type="GO" id="GO:0020037">
    <property type="term" value="F:heme binding"/>
    <property type="evidence" value="ECO:0007669"/>
    <property type="project" value="InterPro"/>
</dbReference>
<feature type="domain" description="Cytochrome c" evidence="8">
    <location>
        <begin position="34"/>
        <end position="119"/>
    </location>
</feature>
<dbReference type="Pfam" id="PF00034">
    <property type="entry name" value="Cytochrom_C"/>
    <property type="match status" value="1"/>
</dbReference>
<dbReference type="Gene3D" id="1.10.760.10">
    <property type="entry name" value="Cytochrome c-like domain"/>
    <property type="match status" value="1"/>
</dbReference>
<evidence type="ECO:0000313" key="9">
    <source>
        <dbReference type="EMBL" id="CAB3778303.1"/>
    </source>
</evidence>
<keyword evidence="5 6" id="KW-0408">Iron</keyword>
<feature type="binding site" description="covalent" evidence="6">
    <location>
        <position position="97"/>
    </location>
    <ligand>
        <name>heme c</name>
        <dbReference type="ChEBI" id="CHEBI:61717"/>
    </ligand>
</feature>
<keyword evidence="1" id="KW-0813">Transport</keyword>
<keyword evidence="7" id="KW-0732">Signal</keyword>
<dbReference type="PRINTS" id="PR00606">
    <property type="entry name" value="CYTCHROMECID"/>
</dbReference>
<evidence type="ECO:0000313" key="10">
    <source>
        <dbReference type="Proteomes" id="UP000494115"/>
    </source>
</evidence>
<dbReference type="GO" id="GO:0009055">
    <property type="term" value="F:electron transfer activity"/>
    <property type="evidence" value="ECO:0007669"/>
    <property type="project" value="InterPro"/>
</dbReference>
<feature type="signal peptide" evidence="7">
    <location>
        <begin position="1"/>
        <end position="32"/>
    </location>
</feature>
<keyword evidence="2 6" id="KW-0349">Heme</keyword>
<dbReference type="EMBL" id="CADIKM010000002">
    <property type="protein sequence ID" value="CAB3778303.1"/>
    <property type="molecule type" value="Genomic_DNA"/>
</dbReference>
<keyword evidence="3 6" id="KW-0479">Metal-binding</keyword>
<evidence type="ECO:0000256" key="6">
    <source>
        <dbReference type="PIRSR" id="PIRSR602324-1"/>
    </source>
</evidence>
<keyword evidence="10" id="KW-1185">Reference proteome</keyword>
<evidence type="ECO:0000256" key="7">
    <source>
        <dbReference type="SAM" id="SignalP"/>
    </source>
</evidence>
<dbReference type="InterPro" id="IPR009056">
    <property type="entry name" value="Cyt_c-like_dom"/>
</dbReference>
<proteinExistence type="predicted"/>
<gene>
    <name evidence="9" type="ORF">LMG28138_00450</name>
</gene>
<accession>A0A6S7AU91</accession>
<dbReference type="Proteomes" id="UP000494115">
    <property type="component" value="Unassembled WGS sequence"/>
</dbReference>
<dbReference type="InterPro" id="IPR036909">
    <property type="entry name" value="Cyt_c-like_dom_sf"/>
</dbReference>
<dbReference type="RefSeq" id="WP_175103020.1">
    <property type="nucleotide sequence ID" value="NZ_CADIKM010000002.1"/>
</dbReference>
<sequence>MTKEKKYGVRALMIAAMFAVGGAVVPMQSAQAAVNAAAAQAIYKANACASCHSATQKLIGPAYADIAAKYKNDPGAGARLEKVVKNGGSGVWGPIPMPSHPGMSDADIRTVVTWILAGAPAK</sequence>
<evidence type="ECO:0000256" key="5">
    <source>
        <dbReference type="ARBA" id="ARBA00023004"/>
    </source>
</evidence>
<evidence type="ECO:0000256" key="3">
    <source>
        <dbReference type="ARBA" id="ARBA00022723"/>
    </source>
</evidence>
<dbReference type="GO" id="GO:0005506">
    <property type="term" value="F:iron ion binding"/>
    <property type="evidence" value="ECO:0007669"/>
    <property type="project" value="InterPro"/>
</dbReference>
<keyword evidence="4" id="KW-0249">Electron transport</keyword>
<dbReference type="InterPro" id="IPR002324">
    <property type="entry name" value="Cyt_c_ID"/>
</dbReference>
<organism evidence="9 10">
    <name type="scientific">Pararobbsia alpina</name>
    <dbReference type="NCBI Taxonomy" id="621374"/>
    <lineage>
        <taxon>Bacteria</taxon>
        <taxon>Pseudomonadati</taxon>
        <taxon>Pseudomonadota</taxon>
        <taxon>Betaproteobacteria</taxon>
        <taxon>Burkholderiales</taxon>
        <taxon>Burkholderiaceae</taxon>
        <taxon>Pararobbsia</taxon>
    </lineage>
</organism>
<comment type="PTM">
    <text evidence="6">Binds 1 heme c group covalently per subunit.</text>
</comment>
<feature type="binding site" description="covalent" evidence="6">
    <location>
        <position position="52"/>
    </location>
    <ligand>
        <name>heme c</name>
        <dbReference type="ChEBI" id="CHEBI:61717"/>
    </ligand>
</feature>
<evidence type="ECO:0000256" key="4">
    <source>
        <dbReference type="ARBA" id="ARBA00022982"/>
    </source>
</evidence>